<protein>
    <submittedName>
        <fullName evidence="2">Uncharacterized protein</fullName>
    </submittedName>
</protein>
<feature type="region of interest" description="Disordered" evidence="1">
    <location>
        <begin position="76"/>
        <end position="99"/>
    </location>
</feature>
<keyword evidence="3" id="KW-1185">Reference proteome</keyword>
<evidence type="ECO:0000256" key="1">
    <source>
        <dbReference type="SAM" id="MobiDB-lite"/>
    </source>
</evidence>
<dbReference type="Proteomes" id="UP001054837">
    <property type="component" value="Unassembled WGS sequence"/>
</dbReference>
<sequence length="139" mass="15352">MRHVCPPHMRCVRFIPGDGSVRALGSQSLVKQMEISLSPVSTPLARKGKGVVHKLTLISPPLCHRSLKISRGHLLAKRAKPSRQTGATKRAMPPTNRSNRRCEATCIRAGWIRRSARTSRSILVLLMCCPERDPGSIDP</sequence>
<gene>
    <name evidence="2" type="ORF">CDAR_4841</name>
</gene>
<name>A0AAV4P7P7_9ARAC</name>
<evidence type="ECO:0000313" key="2">
    <source>
        <dbReference type="EMBL" id="GIX91721.1"/>
    </source>
</evidence>
<comment type="caution">
    <text evidence="2">The sequence shown here is derived from an EMBL/GenBank/DDBJ whole genome shotgun (WGS) entry which is preliminary data.</text>
</comment>
<proteinExistence type="predicted"/>
<reference evidence="2 3" key="1">
    <citation type="submission" date="2021-06" db="EMBL/GenBank/DDBJ databases">
        <title>Caerostris darwini draft genome.</title>
        <authorList>
            <person name="Kono N."/>
            <person name="Arakawa K."/>
        </authorList>
    </citation>
    <scope>NUCLEOTIDE SEQUENCE [LARGE SCALE GENOMIC DNA]</scope>
</reference>
<evidence type="ECO:0000313" key="3">
    <source>
        <dbReference type="Proteomes" id="UP001054837"/>
    </source>
</evidence>
<dbReference type="AlphaFoldDB" id="A0AAV4P7P7"/>
<dbReference type="EMBL" id="BPLQ01002337">
    <property type="protein sequence ID" value="GIX91721.1"/>
    <property type="molecule type" value="Genomic_DNA"/>
</dbReference>
<organism evidence="2 3">
    <name type="scientific">Caerostris darwini</name>
    <dbReference type="NCBI Taxonomy" id="1538125"/>
    <lineage>
        <taxon>Eukaryota</taxon>
        <taxon>Metazoa</taxon>
        <taxon>Ecdysozoa</taxon>
        <taxon>Arthropoda</taxon>
        <taxon>Chelicerata</taxon>
        <taxon>Arachnida</taxon>
        <taxon>Araneae</taxon>
        <taxon>Araneomorphae</taxon>
        <taxon>Entelegynae</taxon>
        <taxon>Araneoidea</taxon>
        <taxon>Araneidae</taxon>
        <taxon>Caerostris</taxon>
    </lineage>
</organism>
<accession>A0AAV4P7P7</accession>